<gene>
    <name evidence="2" type="ORF">GSTUAT00005909001</name>
</gene>
<evidence type="ECO:0000313" key="2">
    <source>
        <dbReference type="EMBL" id="CUS09979.1"/>
    </source>
</evidence>
<protein>
    <submittedName>
        <fullName evidence="2">Uncharacterized protein</fullName>
    </submittedName>
</protein>
<accession>A0A292PQZ2</accession>
<keyword evidence="3" id="KW-1185">Reference proteome</keyword>
<feature type="region of interest" description="Disordered" evidence="1">
    <location>
        <begin position="48"/>
        <end position="99"/>
    </location>
</feature>
<dbReference type="AlphaFoldDB" id="A0A292PQZ2"/>
<reference evidence="2" key="1">
    <citation type="submission" date="2015-10" db="EMBL/GenBank/DDBJ databases">
        <authorList>
            <person name="Regsiter A."/>
            <person name="william w."/>
        </authorList>
    </citation>
    <scope>NUCLEOTIDE SEQUENCE</scope>
    <source>
        <strain evidence="2">Montdore</strain>
    </source>
</reference>
<feature type="compositionally biased region" description="Basic and acidic residues" evidence="1">
    <location>
        <begin position="89"/>
        <end position="99"/>
    </location>
</feature>
<name>A0A292PQZ2_9PEZI</name>
<dbReference type="Proteomes" id="UP001412239">
    <property type="component" value="Unassembled WGS sequence"/>
</dbReference>
<evidence type="ECO:0000256" key="1">
    <source>
        <dbReference type="SAM" id="MobiDB-lite"/>
    </source>
</evidence>
<proteinExistence type="predicted"/>
<sequence length="99" mass="10874">MVAWTAENCQRLLAALDYNQIAVLFGQGATYDSIVHRFRHIRADAKALRAHVKPGARPPSPPRKRKSGAPSTPRKVAEPSINAYAGTADIEREGMSDNY</sequence>
<evidence type="ECO:0000313" key="3">
    <source>
        <dbReference type="Proteomes" id="UP001412239"/>
    </source>
</evidence>
<dbReference type="EMBL" id="LN891061">
    <property type="protein sequence ID" value="CUS09979.1"/>
    <property type="molecule type" value="Genomic_DNA"/>
</dbReference>
<organism evidence="2 3">
    <name type="scientific">Tuber aestivum</name>
    <name type="common">summer truffle</name>
    <dbReference type="NCBI Taxonomy" id="59557"/>
    <lineage>
        <taxon>Eukaryota</taxon>
        <taxon>Fungi</taxon>
        <taxon>Dikarya</taxon>
        <taxon>Ascomycota</taxon>
        <taxon>Pezizomycotina</taxon>
        <taxon>Pezizomycetes</taxon>
        <taxon>Pezizales</taxon>
        <taxon>Tuberaceae</taxon>
        <taxon>Tuber</taxon>
    </lineage>
</organism>